<keyword evidence="1" id="KW-0472">Membrane</keyword>
<organism evidence="2 3">
    <name type="scientific">Leptotrichia buccalis (strain ATCC 14201 / DSM 1135 / JCM 12969 / NCTC 10249 / C-1013-b)</name>
    <dbReference type="NCBI Taxonomy" id="523794"/>
    <lineage>
        <taxon>Bacteria</taxon>
        <taxon>Fusobacteriati</taxon>
        <taxon>Fusobacteriota</taxon>
        <taxon>Fusobacteriia</taxon>
        <taxon>Fusobacteriales</taxon>
        <taxon>Leptotrichiaceae</taxon>
        <taxon>Leptotrichia</taxon>
    </lineage>
</organism>
<evidence type="ECO:0000313" key="3">
    <source>
        <dbReference type="Proteomes" id="UP000001910"/>
    </source>
</evidence>
<keyword evidence="3" id="KW-1185">Reference proteome</keyword>
<feature type="transmembrane region" description="Helical" evidence="1">
    <location>
        <begin position="43"/>
        <end position="71"/>
    </location>
</feature>
<protein>
    <submittedName>
        <fullName evidence="2">Uncharacterized protein</fullName>
    </submittedName>
</protein>
<reference evidence="2 3" key="1">
    <citation type="journal article" date="2009" name="Stand. Genomic Sci.">
        <title>Complete genome sequence of Leptotrichia buccalis type strain (C-1013-b).</title>
        <authorList>
            <person name="Ivanova N."/>
            <person name="Gronow S."/>
            <person name="Lapidus A."/>
            <person name="Copeland A."/>
            <person name="Glavina Del Rio T."/>
            <person name="Nolan M."/>
            <person name="Lucas S."/>
            <person name="Chen F."/>
            <person name="Tice H."/>
            <person name="Cheng J.F."/>
            <person name="Saunders E."/>
            <person name="Bruce D."/>
            <person name="Goodwin L."/>
            <person name="Brettin T."/>
            <person name="Detter J.C."/>
            <person name="Han C."/>
            <person name="Pitluck S."/>
            <person name="Mikhailova N."/>
            <person name="Pati A."/>
            <person name="Mavrommatis K."/>
            <person name="Chen A."/>
            <person name="Palaniappan K."/>
            <person name="Land M."/>
            <person name="Hauser L."/>
            <person name="Chang Y.J."/>
            <person name="Jeffries C.D."/>
            <person name="Chain P."/>
            <person name="Rohde C."/>
            <person name="Goker M."/>
            <person name="Bristow J."/>
            <person name="Eisen J.A."/>
            <person name="Markowitz V."/>
            <person name="Hugenholtz P."/>
            <person name="Kyrpides N.C."/>
            <person name="Klenk H.P."/>
        </authorList>
    </citation>
    <scope>NUCLEOTIDE SEQUENCE [LARGE SCALE GENOMIC DNA]</scope>
    <source>
        <strain evidence="3">ATCC 14201 / DSM 1135 / JCM 12969 / NCTC 10249 / C-1013-b</strain>
    </source>
</reference>
<dbReference type="Proteomes" id="UP000001910">
    <property type="component" value="Chromosome"/>
</dbReference>
<gene>
    <name evidence="2" type="ordered locus">Lebu_1266</name>
</gene>
<dbReference type="HOGENOM" id="CLU_2093849_0_0_0"/>
<name>C7NAH4_LEPBD</name>
<feature type="transmembrane region" description="Helical" evidence="1">
    <location>
        <begin position="12"/>
        <end position="31"/>
    </location>
</feature>
<dbReference type="KEGG" id="lba:Lebu_1266"/>
<dbReference type="STRING" id="523794.Lebu_1266"/>
<dbReference type="AlphaFoldDB" id="C7NAH4"/>
<evidence type="ECO:0000313" key="2">
    <source>
        <dbReference type="EMBL" id="ACV39155.1"/>
    </source>
</evidence>
<evidence type="ECO:0000256" key="1">
    <source>
        <dbReference type="SAM" id="Phobius"/>
    </source>
</evidence>
<accession>C7NAH4</accession>
<dbReference type="EMBL" id="CP001685">
    <property type="protein sequence ID" value="ACV39155.1"/>
    <property type="molecule type" value="Genomic_DNA"/>
</dbReference>
<keyword evidence="1" id="KW-0812">Transmembrane</keyword>
<keyword evidence="1" id="KW-1133">Transmembrane helix</keyword>
<feature type="transmembrane region" description="Helical" evidence="1">
    <location>
        <begin position="91"/>
        <end position="113"/>
    </location>
</feature>
<sequence>MKKKSLNQSETIRWLVFSFLPEFMTLLYVIVRSIINPYFLNYFLITALFFSVFITIYTYLKAGLMVCSYFILVKINNNETDDNKRQSKRNIFTLVMVMMNLVLLLLIIIPMHISMH</sequence>
<proteinExistence type="predicted"/>